<keyword evidence="1" id="KW-0472">Membrane</keyword>
<feature type="transmembrane region" description="Helical" evidence="1">
    <location>
        <begin position="55"/>
        <end position="77"/>
    </location>
</feature>
<dbReference type="Proteomes" id="UP000029672">
    <property type="component" value="Chromosome"/>
</dbReference>
<feature type="transmembrane region" description="Helical" evidence="1">
    <location>
        <begin position="97"/>
        <end position="130"/>
    </location>
</feature>
<sequence>MDNSVSPEALSLIIELSFVTLIIASFAVSVMFILSQQRLARILAKQNGSYKIHGAWLWTQLLPLWSYIALVVVAVKLDDQIKIYQSKHNQTLKFKGVLVYWYVGLTILNLVPLINIATTIISLVLFIIIWSNIAKTTKQLLEKDNLEN</sequence>
<dbReference type="EMBL" id="CP009574">
    <property type="protein sequence ID" value="AIT08701.1"/>
    <property type="molecule type" value="Genomic_DNA"/>
</dbReference>
<accession>A0A097EMA7</accession>
<reference evidence="2 3" key="1">
    <citation type="submission" date="2014-10" db="EMBL/GenBank/DDBJ databases">
        <title>Whole genome sequence of Francisella endociliophora strain FSC1006, isolated from a laboratory culture of the marine ciliate Euplotes raikovi.</title>
        <authorList>
            <person name="Granberg M."/>
            <person name="Backman S."/>
            <person name="Lundmark E."/>
            <person name="Nilsson E."/>
            <person name="Karlsson E."/>
            <person name="Thelaus J."/>
            <person name="Ohrman C."/>
            <person name="Larkeryd A."/>
            <person name="Stenberg P."/>
        </authorList>
    </citation>
    <scope>NUCLEOTIDE SEQUENCE [LARGE SCALE GENOMIC DNA]</scope>
    <source>
        <strain evidence="2 3">FSC1006</strain>
    </source>
</reference>
<feature type="transmembrane region" description="Helical" evidence="1">
    <location>
        <begin position="12"/>
        <end position="34"/>
    </location>
</feature>
<name>A0A097EMA7_9GAMM</name>
<keyword evidence="3" id="KW-1185">Reference proteome</keyword>
<dbReference type="AlphaFoldDB" id="A0A097EMA7"/>
<keyword evidence="1" id="KW-0812">Transmembrane</keyword>
<evidence type="ECO:0000256" key="1">
    <source>
        <dbReference type="SAM" id="Phobius"/>
    </source>
</evidence>
<dbReference type="STRING" id="1547445.LO80_01075"/>
<organism evidence="2 3">
    <name type="scientific">Candidatus Francisella endociliophora</name>
    <dbReference type="NCBI Taxonomy" id="653937"/>
    <lineage>
        <taxon>Bacteria</taxon>
        <taxon>Pseudomonadati</taxon>
        <taxon>Pseudomonadota</taxon>
        <taxon>Gammaproteobacteria</taxon>
        <taxon>Thiotrichales</taxon>
        <taxon>Francisellaceae</taxon>
        <taxon>Francisella</taxon>
    </lineage>
</organism>
<protein>
    <recommendedName>
        <fullName evidence="4">DUF4328 domain-containing protein</fullName>
    </recommendedName>
</protein>
<evidence type="ECO:0000313" key="2">
    <source>
        <dbReference type="EMBL" id="AIT08701.1"/>
    </source>
</evidence>
<dbReference type="HOGENOM" id="CLU_1803352_0_0_6"/>
<gene>
    <name evidence="2" type="ORF">LO80_01075</name>
</gene>
<keyword evidence="1" id="KW-1133">Transmembrane helix</keyword>
<evidence type="ECO:0000313" key="3">
    <source>
        <dbReference type="Proteomes" id="UP000029672"/>
    </source>
</evidence>
<proteinExistence type="predicted"/>
<dbReference type="OrthoDB" id="5605705at2"/>
<dbReference type="RefSeq" id="WP_040007757.1">
    <property type="nucleotide sequence ID" value="NZ_CP009574.1"/>
</dbReference>
<dbReference type="KEGG" id="frf:LO80_01075"/>
<evidence type="ECO:0008006" key="4">
    <source>
        <dbReference type="Google" id="ProtNLM"/>
    </source>
</evidence>